<evidence type="ECO:0000259" key="6">
    <source>
        <dbReference type="PROSITE" id="PS50977"/>
    </source>
</evidence>
<gene>
    <name evidence="7" type="ORF">ADK38_30720</name>
</gene>
<evidence type="ECO:0000313" key="8">
    <source>
        <dbReference type="Proteomes" id="UP000037020"/>
    </source>
</evidence>
<dbReference type="InterPro" id="IPR036271">
    <property type="entry name" value="Tet_transcr_reg_TetR-rel_C_sf"/>
</dbReference>
<dbReference type="InterPro" id="IPR011075">
    <property type="entry name" value="TetR_C"/>
</dbReference>
<reference evidence="7 8" key="1">
    <citation type="submission" date="2015-07" db="EMBL/GenBank/DDBJ databases">
        <authorList>
            <person name="Ju K.-S."/>
            <person name="Doroghazi J.R."/>
            <person name="Metcalf W.W."/>
        </authorList>
    </citation>
    <scope>NUCLEOTIDE SEQUENCE [LARGE SCALE GENOMIC DNA]</scope>
    <source>
        <strain evidence="7 8">NRRL B-3589</strain>
    </source>
</reference>
<dbReference type="SUPFAM" id="SSF46689">
    <property type="entry name" value="Homeodomain-like"/>
    <property type="match status" value="1"/>
</dbReference>
<dbReference type="Proteomes" id="UP000037020">
    <property type="component" value="Unassembled WGS sequence"/>
</dbReference>
<evidence type="ECO:0000256" key="4">
    <source>
        <dbReference type="PROSITE-ProRule" id="PRU00335"/>
    </source>
</evidence>
<evidence type="ECO:0000256" key="3">
    <source>
        <dbReference type="ARBA" id="ARBA00023163"/>
    </source>
</evidence>
<evidence type="ECO:0000256" key="5">
    <source>
        <dbReference type="SAM" id="MobiDB-lite"/>
    </source>
</evidence>
<dbReference type="InterPro" id="IPR009057">
    <property type="entry name" value="Homeodomain-like_sf"/>
</dbReference>
<dbReference type="PROSITE" id="PS50977">
    <property type="entry name" value="HTH_TETR_2"/>
    <property type="match status" value="1"/>
</dbReference>
<keyword evidence="2 4" id="KW-0238">DNA-binding</keyword>
<feature type="domain" description="HTH tetR-type" evidence="6">
    <location>
        <begin position="4"/>
        <end position="64"/>
    </location>
</feature>
<dbReference type="PANTHER" id="PTHR47506">
    <property type="entry name" value="TRANSCRIPTIONAL REGULATORY PROTEIN"/>
    <property type="match status" value="1"/>
</dbReference>
<protein>
    <submittedName>
        <fullName evidence="7">TetR family transcriptional regulator</fullName>
    </submittedName>
</protein>
<dbReference type="PANTHER" id="PTHR47506:SF1">
    <property type="entry name" value="HTH-TYPE TRANSCRIPTIONAL REGULATOR YJDC"/>
    <property type="match status" value="1"/>
</dbReference>
<dbReference type="RefSeq" id="WP_030880251.1">
    <property type="nucleotide sequence ID" value="NZ_JBIRHZ010000006.1"/>
</dbReference>
<feature type="DNA-binding region" description="H-T-H motif" evidence="4">
    <location>
        <begin position="27"/>
        <end position="46"/>
    </location>
</feature>
<evidence type="ECO:0000256" key="1">
    <source>
        <dbReference type="ARBA" id="ARBA00023015"/>
    </source>
</evidence>
<name>A0ABR5IZA5_9ACTN</name>
<dbReference type="Pfam" id="PF16925">
    <property type="entry name" value="TetR_C_13"/>
    <property type="match status" value="1"/>
</dbReference>
<dbReference type="InterPro" id="IPR001647">
    <property type="entry name" value="HTH_TetR"/>
</dbReference>
<organism evidence="7 8">
    <name type="scientific">Streptomyces varsoviensis</name>
    <dbReference type="NCBI Taxonomy" id="67373"/>
    <lineage>
        <taxon>Bacteria</taxon>
        <taxon>Bacillati</taxon>
        <taxon>Actinomycetota</taxon>
        <taxon>Actinomycetes</taxon>
        <taxon>Kitasatosporales</taxon>
        <taxon>Streptomycetaceae</taxon>
        <taxon>Streptomyces</taxon>
    </lineage>
</organism>
<keyword evidence="8" id="KW-1185">Reference proteome</keyword>
<feature type="region of interest" description="Disordered" evidence="5">
    <location>
        <begin position="162"/>
        <end position="187"/>
    </location>
</feature>
<dbReference type="PRINTS" id="PR00455">
    <property type="entry name" value="HTHTETR"/>
</dbReference>
<comment type="caution">
    <text evidence="7">The sequence shown here is derived from an EMBL/GenBank/DDBJ whole genome shotgun (WGS) entry which is preliminary data.</text>
</comment>
<sequence>MDPDIARNRLLDAAEELFYGRGVQAVGMDELRSASGVSLKRLYQLFPSKNDLVEAYLRRRDTRWREALAAYVAERTDPRARVLAVFDWLHDWFAGPGFRGCAFLNAVGELGGISPAVVTAAREHKDAFHRYLAELTADAGAPPEAAGHLALLAEGAIATAGVTGSPEPARRARSAAEALLQPKGSPA</sequence>
<accession>A0ABR5IZA5</accession>
<proteinExistence type="predicted"/>
<evidence type="ECO:0000313" key="7">
    <source>
        <dbReference type="EMBL" id="KOG86493.1"/>
    </source>
</evidence>
<keyword evidence="1" id="KW-0805">Transcription regulation</keyword>
<keyword evidence="3" id="KW-0804">Transcription</keyword>
<dbReference type="SUPFAM" id="SSF48498">
    <property type="entry name" value="Tetracyclin repressor-like, C-terminal domain"/>
    <property type="match status" value="1"/>
</dbReference>
<dbReference type="Gene3D" id="1.10.357.10">
    <property type="entry name" value="Tetracycline Repressor, domain 2"/>
    <property type="match status" value="1"/>
</dbReference>
<dbReference type="Pfam" id="PF00440">
    <property type="entry name" value="TetR_N"/>
    <property type="match status" value="1"/>
</dbReference>
<dbReference type="EMBL" id="LGUT01002804">
    <property type="protein sequence ID" value="KOG86493.1"/>
    <property type="molecule type" value="Genomic_DNA"/>
</dbReference>
<evidence type="ECO:0000256" key="2">
    <source>
        <dbReference type="ARBA" id="ARBA00023125"/>
    </source>
</evidence>